<protein>
    <recommendedName>
        <fullName evidence="4">GPI inositol-deacylase</fullName>
    </recommendedName>
</protein>
<organism evidence="2 3">
    <name type="scientific">Cylindrotheca closterium</name>
    <dbReference type="NCBI Taxonomy" id="2856"/>
    <lineage>
        <taxon>Eukaryota</taxon>
        <taxon>Sar</taxon>
        <taxon>Stramenopiles</taxon>
        <taxon>Ochrophyta</taxon>
        <taxon>Bacillariophyta</taxon>
        <taxon>Bacillariophyceae</taxon>
        <taxon>Bacillariophycidae</taxon>
        <taxon>Bacillariales</taxon>
        <taxon>Bacillariaceae</taxon>
        <taxon>Cylindrotheca</taxon>
    </lineage>
</organism>
<reference evidence="2" key="1">
    <citation type="submission" date="2023-08" db="EMBL/GenBank/DDBJ databases">
        <authorList>
            <person name="Audoor S."/>
            <person name="Bilcke G."/>
        </authorList>
    </citation>
    <scope>NUCLEOTIDE SEQUENCE</scope>
</reference>
<name>A0AAD2GA12_9STRA</name>
<accession>A0AAD2GA12</accession>
<comment type="caution">
    <text evidence="2">The sequence shown here is derived from an EMBL/GenBank/DDBJ whole genome shotgun (WGS) entry which is preliminary data.</text>
</comment>
<keyword evidence="1" id="KW-0732">Signal</keyword>
<evidence type="ECO:0008006" key="4">
    <source>
        <dbReference type="Google" id="ProtNLM"/>
    </source>
</evidence>
<feature type="chain" id="PRO_5042290399" description="GPI inositol-deacylase" evidence="1">
    <location>
        <begin position="33"/>
        <end position="514"/>
    </location>
</feature>
<dbReference type="Proteomes" id="UP001295423">
    <property type="component" value="Unassembled WGS sequence"/>
</dbReference>
<gene>
    <name evidence="2" type="ORF">CYCCA115_LOCUS22727</name>
</gene>
<dbReference type="InterPro" id="IPR029058">
    <property type="entry name" value="AB_hydrolase_fold"/>
</dbReference>
<evidence type="ECO:0000313" key="3">
    <source>
        <dbReference type="Proteomes" id="UP001295423"/>
    </source>
</evidence>
<feature type="signal peptide" evidence="1">
    <location>
        <begin position="1"/>
        <end position="32"/>
    </location>
</feature>
<dbReference type="PANTHER" id="PTHR35560:SF3">
    <property type="entry name" value="PEPTIDASE S9 PROLYL OLIGOPEPTIDASE CATALYTIC DOMAIN-CONTAINING PROTEIN"/>
    <property type="match status" value="1"/>
</dbReference>
<evidence type="ECO:0000313" key="2">
    <source>
        <dbReference type="EMBL" id="CAJ1967342.1"/>
    </source>
</evidence>
<sequence>MTTTNFAGTSAPSALPSLLISLLLWTTPTTQAWKQCQGGGICPEFATCCPSSVPGSPPACISTRHGKDPLNATGQCCDETTACPYGFACAVRTSDDEIVSLQEQPYCKIDKQNPPTDLFHDQPRYEMCRIPDPSMIIMHGFPIVPHAQEQPNQHDHQNELRGHHHPLKSDTYFQLAYYSSHGDLFQFDGDKIQKVLIMIHGSGRTAEDYFCVALSLVPEGERDSVLVIAPKFLAPVDLNNSTDIKNKNFLIWQEDEAPPKYPMAHSWRYGADALNAPVSSYEAIDRLVEYLTATMNQRQIFPNLKLVTVAGHSAGGQVVHRWALLSKIITSSQQNVEIRTVAANPRSYCYLNGKRMIIYKNKESTNKTRFDYPSAKELEHCPDYDQWNWGLQDGGTLDPVVPYKVRRLKEMTPKELADKYVRQKVFYLTGEYDVIKQKDHCATYELQGKTRHERALHYFGALKAYVKENNGTIADDLNHELHTIPESPHDHLLMFQSAAGREAIFGDIEILTTK</sequence>
<dbReference type="PANTHER" id="PTHR35560">
    <property type="entry name" value="BLL0132 PROTEIN"/>
    <property type="match status" value="1"/>
</dbReference>
<proteinExistence type="predicted"/>
<evidence type="ECO:0000256" key="1">
    <source>
        <dbReference type="SAM" id="SignalP"/>
    </source>
</evidence>
<dbReference type="AlphaFoldDB" id="A0AAD2GA12"/>
<dbReference type="EMBL" id="CAKOGP040002325">
    <property type="protein sequence ID" value="CAJ1967342.1"/>
    <property type="molecule type" value="Genomic_DNA"/>
</dbReference>
<keyword evidence="3" id="KW-1185">Reference proteome</keyword>
<dbReference type="Gene3D" id="3.40.50.1820">
    <property type="entry name" value="alpha/beta hydrolase"/>
    <property type="match status" value="1"/>
</dbReference>
<dbReference type="SUPFAM" id="SSF53474">
    <property type="entry name" value="alpha/beta-Hydrolases"/>
    <property type="match status" value="1"/>
</dbReference>